<feature type="compositionally biased region" description="Polar residues" evidence="2">
    <location>
        <begin position="173"/>
        <end position="199"/>
    </location>
</feature>
<dbReference type="SUPFAM" id="SSF57535">
    <property type="entry name" value="Complement control module/SCR domain"/>
    <property type="match status" value="1"/>
</dbReference>
<keyword evidence="1" id="KW-1015">Disulfide bond</keyword>
<dbReference type="OrthoDB" id="10346767at2759"/>
<name>A0A8S3V768_MYTED</name>
<dbReference type="Proteomes" id="UP000683360">
    <property type="component" value="Unassembled WGS sequence"/>
</dbReference>
<keyword evidence="4" id="KW-1185">Reference proteome</keyword>
<feature type="region of interest" description="Disordered" evidence="2">
    <location>
        <begin position="165"/>
        <end position="199"/>
    </location>
</feature>
<evidence type="ECO:0000313" key="3">
    <source>
        <dbReference type="EMBL" id="CAG2250524.1"/>
    </source>
</evidence>
<dbReference type="AlphaFoldDB" id="A0A8S3V768"/>
<proteinExistence type="predicted"/>
<sequence length="250" mass="28292">MVHMHKAVCLKFKGGGDFILLDDEPENLLYENTFVHEWHLCRVNTSVISPFEYDKKGYISDNCSNKNWDNKHPFLKYAWFYAGVPYTEIPTCDPLSAADSYSWNCEKNLLLNEVTPYRNCTPVCNEGYTLLHNVTARCSVNLTWTWFGDKDRQFCEKTHLQDSAKAPSDRHLTSVTSTRPPSSAASRQPTSTTPLKKQTSTFSSVTVPYYEADWAPTDLSAIPINQTAIQLTWKVRVVFLCLGNASATGN</sequence>
<evidence type="ECO:0000256" key="2">
    <source>
        <dbReference type="SAM" id="MobiDB-lite"/>
    </source>
</evidence>
<organism evidence="3 4">
    <name type="scientific">Mytilus edulis</name>
    <name type="common">Blue mussel</name>
    <dbReference type="NCBI Taxonomy" id="6550"/>
    <lineage>
        <taxon>Eukaryota</taxon>
        <taxon>Metazoa</taxon>
        <taxon>Spiralia</taxon>
        <taxon>Lophotrochozoa</taxon>
        <taxon>Mollusca</taxon>
        <taxon>Bivalvia</taxon>
        <taxon>Autobranchia</taxon>
        <taxon>Pteriomorphia</taxon>
        <taxon>Mytilida</taxon>
        <taxon>Mytiloidea</taxon>
        <taxon>Mytilidae</taxon>
        <taxon>Mytilinae</taxon>
        <taxon>Mytilus</taxon>
    </lineage>
</organism>
<evidence type="ECO:0000256" key="1">
    <source>
        <dbReference type="ARBA" id="ARBA00023157"/>
    </source>
</evidence>
<comment type="caution">
    <text evidence="3">The sequence shown here is derived from an EMBL/GenBank/DDBJ whole genome shotgun (WGS) entry which is preliminary data.</text>
</comment>
<evidence type="ECO:0000313" key="4">
    <source>
        <dbReference type="Proteomes" id="UP000683360"/>
    </source>
</evidence>
<dbReference type="EMBL" id="CAJPWZ010003055">
    <property type="protein sequence ID" value="CAG2250524.1"/>
    <property type="molecule type" value="Genomic_DNA"/>
</dbReference>
<protein>
    <submittedName>
        <fullName evidence="3">Uncharacterized protein</fullName>
    </submittedName>
</protein>
<dbReference type="InterPro" id="IPR035976">
    <property type="entry name" value="Sushi/SCR/CCP_sf"/>
</dbReference>
<gene>
    <name evidence="3" type="ORF">MEDL_62266</name>
</gene>
<accession>A0A8S3V768</accession>
<reference evidence="3" key="1">
    <citation type="submission" date="2021-03" db="EMBL/GenBank/DDBJ databases">
        <authorList>
            <person name="Bekaert M."/>
        </authorList>
    </citation>
    <scope>NUCLEOTIDE SEQUENCE</scope>
</reference>